<protein>
    <submittedName>
        <fullName evidence="1">Uncharacterized protein</fullName>
    </submittedName>
</protein>
<accession>A0AAD3U9T1</accession>
<gene>
    <name evidence="1" type="ORF">JAJ28_001590</name>
</gene>
<dbReference type="EMBL" id="DACTUL010000009">
    <property type="protein sequence ID" value="HAT6343875.1"/>
    <property type="molecule type" value="Genomic_DNA"/>
</dbReference>
<proteinExistence type="predicted"/>
<organism evidence="1 2">
    <name type="scientific">Aeromonas hydrophila</name>
    <dbReference type="NCBI Taxonomy" id="644"/>
    <lineage>
        <taxon>Bacteria</taxon>
        <taxon>Pseudomonadati</taxon>
        <taxon>Pseudomonadota</taxon>
        <taxon>Gammaproteobacteria</taxon>
        <taxon>Aeromonadales</taxon>
        <taxon>Aeromonadaceae</taxon>
        <taxon>Aeromonas</taxon>
    </lineage>
</organism>
<dbReference type="Proteomes" id="UP000859505">
    <property type="component" value="Unassembled WGS sequence"/>
</dbReference>
<name>A0AAD3U9T1_AERHY</name>
<reference evidence="1" key="1">
    <citation type="journal article" date="2018" name="Genome Biol.">
        <title>SKESA: strategic k-mer extension for scrupulous assemblies.</title>
        <authorList>
            <person name="Souvorov A."/>
            <person name="Agarwala R."/>
            <person name="Lipman D.J."/>
        </authorList>
    </citation>
    <scope>NUCLEOTIDE SEQUENCE</scope>
    <source>
        <strain evidence="1">OLC2673_Aeromonas</strain>
    </source>
</reference>
<dbReference type="AlphaFoldDB" id="A0AAD3U9T1"/>
<evidence type="ECO:0000313" key="2">
    <source>
        <dbReference type="Proteomes" id="UP000859505"/>
    </source>
</evidence>
<sequence>MISNEEIIYNKLLEVYPDAISTITQLSYNDNDRVSFIHSEATAFNYDSVVNCHPECENKEKSPDALFLRNETLYFVEFKDGKTNKEDIRLKIHEGVSTLYSFVRKHIHELSRDDFFNLNIKYALIYRSRNSNHSSFAEALEATGTKYHLRNLDGYIIKKTRVASCPNNIFSLLEKISGGAVQHILISNRDGNPLRVPAAQ</sequence>
<evidence type="ECO:0000313" key="1">
    <source>
        <dbReference type="EMBL" id="HAT6343875.1"/>
    </source>
</evidence>
<comment type="caution">
    <text evidence="1">The sequence shown here is derived from an EMBL/GenBank/DDBJ whole genome shotgun (WGS) entry which is preliminary data.</text>
</comment>
<reference evidence="1" key="2">
    <citation type="submission" date="2020-01" db="EMBL/GenBank/DDBJ databases">
        <authorList>
            <consortium name="NCBI Pathogen Detection Project"/>
        </authorList>
    </citation>
    <scope>NUCLEOTIDE SEQUENCE</scope>
    <source>
        <strain evidence="1">OLC2673_Aeromonas</strain>
    </source>
</reference>